<keyword evidence="1" id="KW-0812">Transmembrane</keyword>
<evidence type="ECO:0000313" key="2">
    <source>
        <dbReference type="Proteomes" id="UP000887578"/>
    </source>
</evidence>
<organism evidence="2 3">
    <name type="scientific">Panagrolaimus davidi</name>
    <dbReference type="NCBI Taxonomy" id="227884"/>
    <lineage>
        <taxon>Eukaryota</taxon>
        <taxon>Metazoa</taxon>
        <taxon>Ecdysozoa</taxon>
        <taxon>Nematoda</taxon>
        <taxon>Chromadorea</taxon>
        <taxon>Rhabditida</taxon>
        <taxon>Tylenchina</taxon>
        <taxon>Panagrolaimomorpha</taxon>
        <taxon>Panagrolaimoidea</taxon>
        <taxon>Panagrolaimidae</taxon>
        <taxon>Panagrolaimus</taxon>
    </lineage>
</organism>
<sequence>MLRFPTIFFYLILIGASILLIYFSNISFNYSIFSPWDSPANFDTRRFLMSPQPLVQFWNKNNSPDKFCVWFNFTKAIKISNNLSISLCTHGSIGYSKFIFDHAKHWSDLISVSFLLDEKGFYALRAFQKLHRCIPEAAEKVSGHLVWRAKDETDCTASFIVKGLSDLVADSEPESCNLDEHIEDGIFEHSLSTPYPPNSLRNIARKGAATNLHLIADIENHFSLNSSEILSISASKSVNSNDKVANLMI</sequence>
<protein>
    <submittedName>
        <fullName evidence="3">Uncharacterized protein</fullName>
    </submittedName>
</protein>
<feature type="transmembrane region" description="Helical" evidence="1">
    <location>
        <begin position="7"/>
        <end position="24"/>
    </location>
</feature>
<keyword evidence="1" id="KW-1133">Transmembrane helix</keyword>
<name>A0A914QU41_9BILA</name>
<dbReference type="Proteomes" id="UP000887578">
    <property type="component" value="Unplaced"/>
</dbReference>
<keyword evidence="1" id="KW-0472">Membrane</keyword>
<dbReference type="AlphaFoldDB" id="A0A914QU41"/>
<accession>A0A914QU41</accession>
<dbReference type="Pfam" id="PF13896">
    <property type="entry name" value="Glyco_transf_49"/>
    <property type="match status" value="1"/>
</dbReference>
<reference evidence="3" key="1">
    <citation type="submission" date="2022-11" db="UniProtKB">
        <authorList>
            <consortium name="WormBaseParasite"/>
        </authorList>
    </citation>
    <scope>IDENTIFICATION</scope>
</reference>
<dbReference type="PANTHER" id="PTHR47411:SF3">
    <property type="entry name" value="I-BETA-1,3-N-ACETYLGLUCOSAMINYLTRANSFERASE"/>
    <property type="match status" value="1"/>
</dbReference>
<dbReference type="PANTHER" id="PTHR47411">
    <property type="entry name" value="B3GNT1, BETA-1,3-N-ACETYLGUCOSAMINYLTRANSFERASE 1, HOMOLOG"/>
    <property type="match status" value="1"/>
</dbReference>
<evidence type="ECO:0000313" key="3">
    <source>
        <dbReference type="WBParaSite" id="PDA_v2.g715.t1"/>
    </source>
</evidence>
<proteinExistence type="predicted"/>
<evidence type="ECO:0000256" key="1">
    <source>
        <dbReference type="SAM" id="Phobius"/>
    </source>
</evidence>
<keyword evidence="2" id="KW-1185">Reference proteome</keyword>
<dbReference type="WBParaSite" id="PDA_v2.g715.t1">
    <property type="protein sequence ID" value="PDA_v2.g715.t1"/>
    <property type="gene ID" value="PDA_v2.g715"/>
</dbReference>